<dbReference type="Proteomes" id="UP000053577">
    <property type="component" value="Unassembled WGS sequence"/>
</dbReference>
<dbReference type="SUPFAM" id="SSF52172">
    <property type="entry name" value="CheY-like"/>
    <property type="match status" value="1"/>
</dbReference>
<dbReference type="PANTHER" id="PTHR44591:SF3">
    <property type="entry name" value="RESPONSE REGULATORY DOMAIN-CONTAINING PROTEIN"/>
    <property type="match status" value="1"/>
</dbReference>
<dbReference type="EMBL" id="AP017649">
    <property type="protein sequence ID" value="BAZ96767.1"/>
    <property type="molecule type" value="Genomic_DNA"/>
</dbReference>
<evidence type="ECO:0000313" key="5">
    <source>
        <dbReference type="EMBL" id="KSV18450.1"/>
    </source>
</evidence>
<feature type="domain" description="Response regulatory" evidence="3">
    <location>
        <begin position="5"/>
        <end position="120"/>
    </location>
</feature>
<dbReference type="GO" id="GO:0000160">
    <property type="term" value="P:phosphorelay signal transduction system"/>
    <property type="evidence" value="ECO:0007669"/>
    <property type="project" value="InterPro"/>
</dbReference>
<dbReference type="EMBL" id="JGYD01000011">
    <property type="protein sequence ID" value="KSV18450.1"/>
    <property type="molecule type" value="Genomic_DNA"/>
</dbReference>
<feature type="modified residue" description="4-aspartylphosphate" evidence="2">
    <location>
        <position position="53"/>
    </location>
</feature>
<keyword evidence="1 2" id="KW-0597">Phosphoprotein</keyword>
<dbReference type="AlphaFoldDB" id="A0A0V8M3V9"/>
<dbReference type="SMART" id="SM00448">
    <property type="entry name" value="REC"/>
    <property type="match status" value="1"/>
</dbReference>
<reference evidence="4 7" key="2">
    <citation type="journal article" date="2017" name="Sci. Rep.">
        <title>Isolation and genomic characterization of a Dehalococcoides strain suggests genomic rearrangement during culture.</title>
        <authorList>
            <person name="Yohda M."/>
            <person name="Ikegami K."/>
            <person name="Aita Y."/>
            <person name="Kitajima M."/>
            <person name="Takechi A."/>
            <person name="Iwamoto M."/>
            <person name="Fukuda T."/>
            <person name="Tamura N."/>
            <person name="Shibasaki J."/>
            <person name="Koike S."/>
            <person name="Komatsu D."/>
            <person name="Miyagi S."/>
            <person name="Nishimura M."/>
            <person name="Uchino Y."/>
            <person name="Shiroma A."/>
            <person name="Shimoji M."/>
            <person name="Tamotsu H."/>
            <person name="Ashimine N."/>
            <person name="Shinzato M."/>
            <person name="Ohki S."/>
            <person name="Nakano K."/>
            <person name="Teruya K."/>
            <person name="Satou K."/>
            <person name="Hirano T."/>
            <person name="Yagi O."/>
        </authorList>
    </citation>
    <scope>NUCLEOTIDE SEQUENCE [LARGE SCALE GENOMIC DNA]</scope>
    <source>
        <strain evidence="4 7">UCH-ATV1</strain>
    </source>
</reference>
<dbReference type="Pfam" id="PF00072">
    <property type="entry name" value="Response_reg"/>
    <property type="match status" value="1"/>
</dbReference>
<sequence length="123" mass="13887">MPKMKILIADDEEHVRQLVCGILDKDYQIVQAKNGEEAVKESREQDFDLILMDIMMPKLDGLAACCMLKGDKQTSAIPIVMLTGVGYELNKKLSQQLGADGYITKPFSPRELRTKINEFIKRA</sequence>
<dbReference type="PATRIC" id="fig|61435.5.peg.668"/>
<protein>
    <submittedName>
        <fullName evidence="5">Chemotaxis protein CheY</fullName>
    </submittedName>
</protein>
<proteinExistence type="predicted"/>
<reference evidence="5 6" key="1">
    <citation type="journal article" date="2015" name="Sci. Rep.">
        <title>A comparative genomics and reductive dehalogenase gene transcription study of two chloroethene-respiring bacteria, Dehalococcoides mccartyi strains MB and 11a.</title>
        <authorList>
            <person name="Low A."/>
            <person name="Shen Z."/>
            <person name="Cheng D."/>
            <person name="Rogers M.J."/>
            <person name="Lee P.K."/>
            <person name="He J."/>
        </authorList>
    </citation>
    <scope>NUCLEOTIDE SEQUENCE [LARGE SCALE GENOMIC DNA]</scope>
    <source>
        <strain evidence="5 6">MB</strain>
    </source>
</reference>
<dbReference type="InterPro" id="IPR050595">
    <property type="entry name" value="Bact_response_regulator"/>
</dbReference>
<name>A0A0V8M3V9_9CHLR</name>
<dbReference type="PANTHER" id="PTHR44591">
    <property type="entry name" value="STRESS RESPONSE REGULATOR PROTEIN 1"/>
    <property type="match status" value="1"/>
</dbReference>
<dbReference type="Gene3D" id="3.40.50.2300">
    <property type="match status" value="1"/>
</dbReference>
<organism evidence="5 6">
    <name type="scientific">Dehalococcoides mccartyi</name>
    <dbReference type="NCBI Taxonomy" id="61435"/>
    <lineage>
        <taxon>Bacteria</taxon>
        <taxon>Bacillati</taxon>
        <taxon>Chloroflexota</taxon>
        <taxon>Dehalococcoidia</taxon>
        <taxon>Dehalococcoidales</taxon>
        <taxon>Dehalococcoidaceae</taxon>
        <taxon>Dehalococcoides</taxon>
    </lineage>
</organism>
<dbReference type="PROSITE" id="PS50110">
    <property type="entry name" value="RESPONSE_REGULATORY"/>
    <property type="match status" value="1"/>
</dbReference>
<evidence type="ECO:0000313" key="4">
    <source>
        <dbReference type="EMBL" id="BAZ96767.1"/>
    </source>
</evidence>
<dbReference type="InterPro" id="IPR011006">
    <property type="entry name" value="CheY-like_superfamily"/>
</dbReference>
<gene>
    <name evidence="5" type="ORF">DA01_03335</name>
    <name evidence="4" type="ORF">DEHALATV1_0139</name>
</gene>
<dbReference type="Proteomes" id="UP000218257">
    <property type="component" value="Chromosome"/>
</dbReference>
<evidence type="ECO:0000313" key="6">
    <source>
        <dbReference type="Proteomes" id="UP000053577"/>
    </source>
</evidence>
<evidence type="ECO:0000256" key="1">
    <source>
        <dbReference type="ARBA" id="ARBA00022553"/>
    </source>
</evidence>
<dbReference type="OrthoDB" id="9790669at2"/>
<evidence type="ECO:0000256" key="2">
    <source>
        <dbReference type="PROSITE-ProRule" id="PRU00169"/>
    </source>
</evidence>
<evidence type="ECO:0000313" key="7">
    <source>
        <dbReference type="Proteomes" id="UP000218257"/>
    </source>
</evidence>
<dbReference type="RefSeq" id="WP_010935935.1">
    <property type="nucleotide sequence ID" value="NZ_AP017649.1"/>
</dbReference>
<evidence type="ECO:0000259" key="3">
    <source>
        <dbReference type="PROSITE" id="PS50110"/>
    </source>
</evidence>
<accession>A0A0V8M3V9</accession>
<dbReference type="GeneID" id="3230504"/>
<dbReference type="InterPro" id="IPR001789">
    <property type="entry name" value="Sig_transdc_resp-reg_receiver"/>
</dbReference>